<feature type="compositionally biased region" description="Acidic residues" evidence="3">
    <location>
        <begin position="282"/>
        <end position="292"/>
    </location>
</feature>
<evidence type="ECO:0000256" key="3">
    <source>
        <dbReference type="SAM" id="MobiDB-lite"/>
    </source>
</evidence>
<keyword evidence="1 2" id="KW-0103">Bromodomain</keyword>
<dbReference type="PROSITE" id="PS50014">
    <property type="entry name" value="BROMODOMAIN_2"/>
    <property type="match status" value="1"/>
</dbReference>
<dbReference type="PANTHER" id="PTHR15398">
    <property type="entry name" value="BROMODOMAIN-CONTAINING PROTEIN 8"/>
    <property type="match status" value="1"/>
</dbReference>
<evidence type="ECO:0000313" key="6">
    <source>
        <dbReference type="Proteomes" id="UP000009058"/>
    </source>
</evidence>
<keyword evidence="6" id="KW-1185">Reference proteome</keyword>
<dbReference type="VEuPathDB" id="FungiDB:MGG_16145"/>
<dbReference type="GO" id="GO:0035267">
    <property type="term" value="C:NuA4 histone acetyltransferase complex"/>
    <property type="evidence" value="ECO:0007669"/>
    <property type="project" value="TreeGrafter"/>
</dbReference>
<accession>G4MKP7</accession>
<dbReference type="Gene3D" id="1.20.920.10">
    <property type="entry name" value="Bromodomain-like"/>
    <property type="match status" value="1"/>
</dbReference>
<gene>
    <name evidence="5" type="ORF">MGG_16145</name>
</gene>
<feature type="region of interest" description="Disordered" evidence="3">
    <location>
        <begin position="339"/>
        <end position="410"/>
    </location>
</feature>
<dbReference type="STRING" id="242507.G4MKP7"/>
<feature type="region of interest" description="Disordered" evidence="3">
    <location>
        <begin position="269"/>
        <end position="305"/>
    </location>
</feature>
<organism evidence="5 6">
    <name type="scientific">Pyricularia oryzae (strain 70-15 / ATCC MYA-4617 / FGSC 8958)</name>
    <name type="common">Rice blast fungus</name>
    <name type="synonym">Magnaporthe oryzae</name>
    <dbReference type="NCBI Taxonomy" id="242507"/>
    <lineage>
        <taxon>Eukaryota</taxon>
        <taxon>Fungi</taxon>
        <taxon>Dikarya</taxon>
        <taxon>Ascomycota</taxon>
        <taxon>Pezizomycotina</taxon>
        <taxon>Sordariomycetes</taxon>
        <taxon>Sordariomycetidae</taxon>
        <taxon>Magnaporthales</taxon>
        <taxon>Pyriculariaceae</taxon>
        <taxon>Pyricularia</taxon>
    </lineage>
</organism>
<dbReference type="eggNOG" id="ENOG502S3YN">
    <property type="taxonomic scope" value="Eukaryota"/>
</dbReference>
<dbReference type="InParanoid" id="G4MKP7"/>
<evidence type="ECO:0000313" key="5">
    <source>
        <dbReference type="EMBL" id="EHA56737.1"/>
    </source>
</evidence>
<protein>
    <recommendedName>
        <fullName evidence="4">Bromo domain-containing protein</fullName>
    </recommendedName>
</protein>
<sequence>MRRLDWNHKIRCRSTRQSQCQRECQSQCQRECQSQCQRECQSHCQSQCKCQCQSQNQNQNQNQNQRQNLPSLRRRQRRLGCLRKPAIRPPTRVFLPTRRVKRKRAESPSDDRADTAVPTPTAKSSDTLPAGAGTSNNSAPVQASKSLQTMTRNHVRWTRDFPKISASALEQITSHRHANMFAHPIRERDAPGYHNIVRGPMDLKSIRAAITHGNRAAKQAVANLPNGDPGTSMVWLRKSEDLVPPRGIINITHLDQALTQMFSNAIMYNQDPNRGPGPSFLEELEEPTDDGADASTTAASGGGAASSVLGYKVDENAVVNDTIAMHLEVEKLLENIREAEKQRAAPPPPPVDDEDDKGHYDTNGDTKADHADVETDRAEREGTDATEGETPSGAIASNTGTTKRRRIARG</sequence>
<feature type="compositionally biased region" description="Polar residues" evidence="3">
    <location>
        <begin position="121"/>
        <end position="148"/>
    </location>
</feature>
<dbReference type="HOGENOM" id="CLU_670983_0_0_1"/>
<dbReference type="SUPFAM" id="SSF47370">
    <property type="entry name" value="Bromodomain"/>
    <property type="match status" value="1"/>
</dbReference>
<dbReference type="Pfam" id="PF00439">
    <property type="entry name" value="Bromodomain"/>
    <property type="match status" value="1"/>
</dbReference>
<dbReference type="InterPro" id="IPR001487">
    <property type="entry name" value="Bromodomain"/>
</dbReference>
<dbReference type="AlphaFoldDB" id="G4MKP7"/>
<evidence type="ECO:0000256" key="1">
    <source>
        <dbReference type="ARBA" id="ARBA00023117"/>
    </source>
</evidence>
<dbReference type="Proteomes" id="UP000009058">
    <property type="component" value="Chromosome 1"/>
</dbReference>
<dbReference type="EMBL" id="CM001231">
    <property type="protein sequence ID" value="EHA56737.1"/>
    <property type="molecule type" value="Genomic_DNA"/>
</dbReference>
<feature type="domain" description="Bromo" evidence="4">
    <location>
        <begin position="173"/>
        <end position="269"/>
    </location>
</feature>
<feature type="compositionally biased region" description="Basic and acidic residues" evidence="3">
    <location>
        <begin position="356"/>
        <end position="383"/>
    </location>
</feature>
<reference evidence="5 6" key="1">
    <citation type="journal article" date="2005" name="Nature">
        <title>The genome sequence of the rice blast fungus Magnaporthe grisea.</title>
        <authorList>
            <person name="Dean R.A."/>
            <person name="Talbot N.J."/>
            <person name="Ebbole D.J."/>
            <person name="Farman M.L."/>
            <person name="Mitchell T.K."/>
            <person name="Orbach M.J."/>
            <person name="Thon M."/>
            <person name="Kulkarni R."/>
            <person name="Xu J.R."/>
            <person name="Pan H."/>
            <person name="Read N.D."/>
            <person name="Lee Y.H."/>
            <person name="Carbone I."/>
            <person name="Brown D."/>
            <person name="Oh Y.Y."/>
            <person name="Donofrio N."/>
            <person name="Jeong J.S."/>
            <person name="Soanes D.M."/>
            <person name="Djonovic S."/>
            <person name="Kolomiets E."/>
            <person name="Rehmeyer C."/>
            <person name="Li W."/>
            <person name="Harding M."/>
            <person name="Kim S."/>
            <person name="Lebrun M.H."/>
            <person name="Bohnert H."/>
            <person name="Coughlan S."/>
            <person name="Butler J."/>
            <person name="Calvo S."/>
            <person name="Ma L.J."/>
            <person name="Nicol R."/>
            <person name="Purcell S."/>
            <person name="Nusbaum C."/>
            <person name="Galagan J.E."/>
            <person name="Birren B.W."/>
        </authorList>
    </citation>
    <scope>NUCLEOTIDE SEQUENCE [LARGE SCALE GENOMIC DNA]</scope>
    <source>
        <strain evidence="6">70-15 / ATCC MYA-4617 / FGSC 8958</strain>
    </source>
</reference>
<dbReference type="GO" id="GO:0006325">
    <property type="term" value="P:chromatin organization"/>
    <property type="evidence" value="ECO:0007669"/>
    <property type="project" value="UniProtKB-ARBA"/>
</dbReference>
<dbReference type="KEGG" id="mgr:MGG_16145"/>
<dbReference type="RefSeq" id="XP_003709349.1">
    <property type="nucleotide sequence ID" value="XM_003709301.1"/>
</dbReference>
<proteinExistence type="predicted"/>
<feature type="region of interest" description="Disordered" evidence="3">
    <location>
        <begin position="79"/>
        <end position="148"/>
    </location>
</feature>
<dbReference type="InterPro" id="IPR036427">
    <property type="entry name" value="Bromodomain-like_sf"/>
</dbReference>
<dbReference type="PANTHER" id="PTHR15398:SF4">
    <property type="entry name" value="BROMODOMAIN-CONTAINING PROTEIN 8 ISOFORM X1"/>
    <property type="match status" value="1"/>
</dbReference>
<evidence type="ECO:0000259" key="4">
    <source>
        <dbReference type="PROSITE" id="PS50014"/>
    </source>
</evidence>
<name>G4MKP7_PYRO7</name>
<dbReference type="GeneID" id="12984445"/>
<dbReference type="OrthoDB" id="21449at2759"/>
<feature type="compositionally biased region" description="Basic and acidic residues" evidence="3">
    <location>
        <begin position="105"/>
        <end position="114"/>
    </location>
</feature>
<reference key="2">
    <citation type="submission" date="2011-05" db="EMBL/GenBank/DDBJ databases">
        <title>The Genome Sequence of Magnaporthe oryzae 70-15.</title>
        <authorList>
            <consortium name="The Broad Institute Genome Sequencing Platform"/>
            <person name="Ma L.-J."/>
            <person name="Dead R."/>
            <person name="Young S.K."/>
            <person name="Zeng Q."/>
            <person name="Gargeya S."/>
            <person name="Fitzgerald M."/>
            <person name="Haas B."/>
            <person name="Abouelleil A."/>
            <person name="Alvarado L."/>
            <person name="Arachchi H.M."/>
            <person name="Berlin A."/>
            <person name="Brown A."/>
            <person name="Chapman S.B."/>
            <person name="Chen Z."/>
            <person name="Dunbar C."/>
            <person name="Freedman E."/>
            <person name="Gearin G."/>
            <person name="Gellesch M."/>
            <person name="Goldberg J."/>
            <person name="Griggs A."/>
            <person name="Gujja S."/>
            <person name="Heiman D."/>
            <person name="Howarth C."/>
            <person name="Larson L."/>
            <person name="Lui A."/>
            <person name="MacDonald P.J.P."/>
            <person name="Mehta T."/>
            <person name="Montmayeur A."/>
            <person name="Murphy C."/>
            <person name="Neiman D."/>
            <person name="Pearson M."/>
            <person name="Priest M."/>
            <person name="Roberts A."/>
            <person name="Saif S."/>
            <person name="Shea T."/>
            <person name="Shenoy N."/>
            <person name="Sisk P."/>
            <person name="Stolte C."/>
            <person name="Sykes S."/>
            <person name="Yandava C."/>
            <person name="Wortman J."/>
            <person name="Nusbaum C."/>
            <person name="Birren B."/>
        </authorList>
    </citation>
    <scope>NUCLEOTIDE SEQUENCE</scope>
    <source>
        <strain>70-15</strain>
    </source>
</reference>
<evidence type="ECO:0000256" key="2">
    <source>
        <dbReference type="PROSITE-ProRule" id="PRU00035"/>
    </source>
</evidence>